<feature type="non-terminal residue" evidence="1">
    <location>
        <position position="15"/>
    </location>
</feature>
<accession>A0A099NK56</accession>
<evidence type="ECO:0000313" key="1">
    <source>
        <dbReference type="EMBL" id="KGK32331.1"/>
    </source>
</evidence>
<comment type="caution">
    <text evidence="1">The sequence shown here is derived from an EMBL/GenBank/DDBJ whole genome shotgun (WGS) entry which is preliminary data.</text>
</comment>
<feature type="non-terminal residue" evidence="1">
    <location>
        <position position="1"/>
    </location>
</feature>
<sequence>TSPLSIINSCLAILF</sequence>
<proteinExistence type="predicted"/>
<reference evidence="2" key="1">
    <citation type="journal article" date="2014" name="Microb. Cell Fact.">
        <title>Exploiting Issatchenkia orientalis SD108 for succinic acid production.</title>
        <authorList>
            <person name="Xiao H."/>
            <person name="Shao Z."/>
            <person name="Jiang Y."/>
            <person name="Dole S."/>
            <person name="Zhao H."/>
        </authorList>
    </citation>
    <scope>NUCLEOTIDE SEQUENCE [LARGE SCALE GENOMIC DNA]</scope>
    <source>
        <strain evidence="2">SD108</strain>
    </source>
</reference>
<evidence type="ECO:0000313" key="2">
    <source>
        <dbReference type="Proteomes" id="UP000029867"/>
    </source>
</evidence>
<dbReference type="EMBL" id="JQFK01002404">
    <property type="protein sequence ID" value="KGK32331.1"/>
    <property type="molecule type" value="Genomic_DNA"/>
</dbReference>
<organism evidence="1 2">
    <name type="scientific">Pichia kudriavzevii</name>
    <name type="common">Yeast</name>
    <name type="synonym">Issatchenkia orientalis</name>
    <dbReference type="NCBI Taxonomy" id="4909"/>
    <lineage>
        <taxon>Eukaryota</taxon>
        <taxon>Fungi</taxon>
        <taxon>Dikarya</taxon>
        <taxon>Ascomycota</taxon>
        <taxon>Saccharomycotina</taxon>
        <taxon>Pichiomycetes</taxon>
        <taxon>Pichiales</taxon>
        <taxon>Pichiaceae</taxon>
        <taxon>Pichia</taxon>
    </lineage>
</organism>
<dbReference type="HOGENOM" id="CLU_3434862_0_0_1"/>
<protein>
    <submittedName>
        <fullName evidence="1">Uncharacterized protein</fullName>
    </submittedName>
</protein>
<dbReference type="Proteomes" id="UP000029867">
    <property type="component" value="Unassembled WGS sequence"/>
</dbReference>
<name>A0A099NK56_PICKU</name>
<gene>
    <name evidence="1" type="ORF">JL09_g7062</name>
</gene>